<feature type="chain" id="PRO_5043441016" description="Lipocalin/cytosolic fatty-acid binding domain-containing protein" evidence="12">
    <location>
        <begin position="19"/>
        <end position="214"/>
    </location>
</feature>
<dbReference type="SUPFAM" id="SSF50814">
    <property type="entry name" value="Lipocalins"/>
    <property type="match status" value="1"/>
</dbReference>
<dbReference type="FunFam" id="2.40.128.20:FF:000012">
    <property type="entry name" value="Alpha-1-acid glycoprotein 2"/>
    <property type="match status" value="1"/>
</dbReference>
<evidence type="ECO:0000256" key="9">
    <source>
        <dbReference type="ARBA" id="ARBA00046193"/>
    </source>
</evidence>
<dbReference type="GO" id="GO:0006953">
    <property type="term" value="P:acute-phase response"/>
    <property type="evidence" value="ECO:0007669"/>
    <property type="project" value="UniProtKB-KW"/>
</dbReference>
<dbReference type="CDD" id="cd19451">
    <property type="entry name" value="lipocalin_AGP-like"/>
    <property type="match status" value="1"/>
</dbReference>
<feature type="domain" description="Lipocalin/cytosolic fatty-acid binding" evidence="13">
    <location>
        <begin position="40"/>
        <end position="192"/>
    </location>
</feature>
<evidence type="ECO:0000256" key="1">
    <source>
        <dbReference type="ARBA" id="ARBA00004613"/>
    </source>
</evidence>
<feature type="modified residue" description="Pyrrolidone carboxylic acid" evidence="11">
    <location>
        <position position="19"/>
    </location>
</feature>
<dbReference type="AlphaFoldDB" id="A0AAW0JB16"/>
<keyword evidence="15" id="KW-1185">Reference proteome</keyword>
<dbReference type="GO" id="GO:0002682">
    <property type="term" value="P:regulation of immune system process"/>
    <property type="evidence" value="ECO:0007669"/>
    <property type="project" value="InterPro"/>
</dbReference>
<evidence type="ECO:0000256" key="3">
    <source>
        <dbReference type="ARBA" id="ARBA00022448"/>
    </source>
</evidence>
<comment type="caution">
    <text evidence="14">The sequence shown here is derived from an EMBL/GenBank/DDBJ whole genome shotgun (WGS) entry which is preliminary data.</text>
</comment>
<proteinExistence type="inferred from homology"/>
<keyword evidence="11" id="KW-0873">Pyrrolidone carboxylic acid</keyword>
<evidence type="ECO:0000256" key="8">
    <source>
        <dbReference type="ARBA" id="ARBA00023180"/>
    </source>
</evidence>
<dbReference type="PANTHER" id="PTHR11967">
    <property type="entry name" value="ALPHA-1-ACID GLYCOPROTEIN"/>
    <property type="match status" value="1"/>
</dbReference>
<evidence type="ECO:0000313" key="15">
    <source>
        <dbReference type="Proteomes" id="UP001488838"/>
    </source>
</evidence>
<keyword evidence="7 10" id="KW-1015">Disulfide bond</keyword>
<dbReference type="Proteomes" id="UP001488838">
    <property type="component" value="Unassembled WGS sequence"/>
</dbReference>
<dbReference type="InterPro" id="IPR001500">
    <property type="entry name" value="A1A_glycop"/>
</dbReference>
<keyword evidence="5" id="KW-0964">Secreted</keyword>
<keyword evidence="3" id="KW-0813">Transport</keyword>
<sequence>MVLHVVLVILSLSPLLEAQNPEHANITGTAITNATLIWLSGKWFYIGSALRNPEFKQAAQKIQADYFYFTPNLTDDTILVQEYQTTEDRCVFNSSKLEVQRENGTLSKFGESQHSCGAFPPAEEAAEYVGHLKVSMKHRGFMLAFAPEDKNNWGLSFYANKTDIAPELLEEFLKAVKSLGMDESEIIYADWKKDMCSQQQKQREPERKKTEEGP</sequence>
<evidence type="ECO:0000256" key="12">
    <source>
        <dbReference type="SAM" id="SignalP"/>
    </source>
</evidence>
<evidence type="ECO:0000256" key="6">
    <source>
        <dbReference type="ARBA" id="ARBA00022729"/>
    </source>
</evidence>
<gene>
    <name evidence="14" type="ORF">U0070_013800</name>
</gene>
<dbReference type="Gene3D" id="2.40.128.20">
    <property type="match status" value="1"/>
</dbReference>
<keyword evidence="8 11" id="KW-0325">Glycoprotein</keyword>
<dbReference type="PIRSF" id="PIRSF036899">
    <property type="entry name" value="AGP"/>
    <property type="match status" value="1"/>
</dbReference>
<evidence type="ECO:0000256" key="11">
    <source>
        <dbReference type="PIRSR" id="PIRSR036899-51"/>
    </source>
</evidence>
<dbReference type="GO" id="GO:0005615">
    <property type="term" value="C:extracellular space"/>
    <property type="evidence" value="ECO:0007669"/>
    <property type="project" value="InterPro"/>
</dbReference>
<keyword evidence="6 12" id="KW-0732">Signal</keyword>
<accession>A0AAW0JB16</accession>
<feature type="signal peptide" evidence="12">
    <location>
        <begin position="1"/>
        <end position="18"/>
    </location>
</feature>
<evidence type="ECO:0000313" key="14">
    <source>
        <dbReference type="EMBL" id="KAK7823451.1"/>
    </source>
</evidence>
<evidence type="ECO:0000256" key="5">
    <source>
        <dbReference type="ARBA" id="ARBA00022525"/>
    </source>
</evidence>
<dbReference type="Pfam" id="PF00061">
    <property type="entry name" value="Lipocalin"/>
    <property type="match status" value="1"/>
</dbReference>
<keyword evidence="4" id="KW-0011">Acute phase</keyword>
<evidence type="ECO:0000256" key="7">
    <source>
        <dbReference type="ARBA" id="ARBA00023157"/>
    </source>
</evidence>
<protein>
    <recommendedName>
        <fullName evidence="13">Lipocalin/cytosolic fatty-acid binding domain-containing protein</fullName>
    </recommendedName>
</protein>
<evidence type="ECO:0000259" key="13">
    <source>
        <dbReference type="Pfam" id="PF00061"/>
    </source>
</evidence>
<name>A0AAW0JB16_MYOGA</name>
<evidence type="ECO:0000256" key="4">
    <source>
        <dbReference type="ARBA" id="ARBA00022486"/>
    </source>
</evidence>
<dbReference type="InterPro" id="IPR000566">
    <property type="entry name" value="Lipocln_cytosolic_FA-bd_dom"/>
</dbReference>
<dbReference type="EMBL" id="JBBHLL010000052">
    <property type="protein sequence ID" value="KAK7823451.1"/>
    <property type="molecule type" value="Genomic_DNA"/>
</dbReference>
<reference evidence="14 15" key="1">
    <citation type="journal article" date="2023" name="bioRxiv">
        <title>Conserved and derived expression patterns and positive selection on dental genes reveal complex evolutionary context of ever-growing rodent molars.</title>
        <authorList>
            <person name="Calamari Z.T."/>
            <person name="Song A."/>
            <person name="Cohen E."/>
            <person name="Akter M."/>
            <person name="Roy R.D."/>
            <person name="Hallikas O."/>
            <person name="Christensen M.M."/>
            <person name="Li P."/>
            <person name="Marangoni P."/>
            <person name="Jernvall J."/>
            <person name="Klein O.D."/>
        </authorList>
    </citation>
    <scope>NUCLEOTIDE SEQUENCE [LARGE SCALE GENOMIC DNA]</scope>
    <source>
        <strain evidence="14">V071</strain>
    </source>
</reference>
<organism evidence="14 15">
    <name type="scientific">Myodes glareolus</name>
    <name type="common">Bank vole</name>
    <name type="synonym">Clethrionomys glareolus</name>
    <dbReference type="NCBI Taxonomy" id="447135"/>
    <lineage>
        <taxon>Eukaryota</taxon>
        <taxon>Metazoa</taxon>
        <taxon>Chordata</taxon>
        <taxon>Craniata</taxon>
        <taxon>Vertebrata</taxon>
        <taxon>Euteleostomi</taxon>
        <taxon>Mammalia</taxon>
        <taxon>Eutheria</taxon>
        <taxon>Euarchontoglires</taxon>
        <taxon>Glires</taxon>
        <taxon>Rodentia</taxon>
        <taxon>Myomorpha</taxon>
        <taxon>Muroidea</taxon>
        <taxon>Cricetidae</taxon>
        <taxon>Arvicolinae</taxon>
        <taxon>Myodes</taxon>
    </lineage>
</organism>
<feature type="disulfide bond" evidence="10">
    <location>
        <begin position="90"/>
        <end position="196"/>
    </location>
</feature>
<comment type="subcellular location">
    <subcellularLocation>
        <location evidence="1">Secreted</location>
    </subcellularLocation>
</comment>
<evidence type="ECO:0000256" key="10">
    <source>
        <dbReference type="PIRSR" id="PIRSR036899-50"/>
    </source>
</evidence>
<dbReference type="InterPro" id="IPR012674">
    <property type="entry name" value="Calycin"/>
</dbReference>
<dbReference type="PANTHER" id="PTHR11967:SF2">
    <property type="entry name" value="ALPHA-1-ACID GLYCOPROTEIN 1"/>
    <property type="match status" value="1"/>
</dbReference>
<evidence type="ECO:0000256" key="2">
    <source>
        <dbReference type="ARBA" id="ARBA00006889"/>
    </source>
</evidence>
<dbReference type="PRINTS" id="PR00708">
    <property type="entry name" value="A1AGLPROTEIN"/>
</dbReference>
<comment type="function">
    <text evidence="9">Functions as a transport protein in the blood stream. Binds various ligands in the interior of its beta-barrel domain. Appears to function in modulating the activity of the immune system during the acute-phase reaction.</text>
</comment>
<comment type="similarity">
    <text evidence="2">Belongs to the calycin superfamily. Lipocalin family.</text>
</comment>